<dbReference type="PANTHER" id="PTHR35870:SF1">
    <property type="entry name" value="PROTEIN, PUTATIVE (AFU_ORTHOLOGUE AFUA_5G03330)-RELATED"/>
    <property type="match status" value="1"/>
</dbReference>
<protein>
    <recommendedName>
        <fullName evidence="4">Oxidoreductase AflY</fullName>
    </recommendedName>
</protein>
<organism evidence="2 3">
    <name type="scientific">Marasmius oreades</name>
    <name type="common">fairy-ring Marasmius</name>
    <dbReference type="NCBI Taxonomy" id="181124"/>
    <lineage>
        <taxon>Eukaryota</taxon>
        <taxon>Fungi</taxon>
        <taxon>Dikarya</taxon>
        <taxon>Basidiomycota</taxon>
        <taxon>Agaricomycotina</taxon>
        <taxon>Agaricomycetes</taxon>
        <taxon>Agaricomycetidae</taxon>
        <taxon>Agaricales</taxon>
        <taxon>Marasmiineae</taxon>
        <taxon>Marasmiaceae</taxon>
        <taxon>Marasmius</taxon>
    </lineage>
</organism>
<dbReference type="InterPro" id="IPR025337">
    <property type="entry name" value="Questin_oxidase-like"/>
</dbReference>
<reference evidence="2" key="1">
    <citation type="journal article" date="2021" name="Genome Biol. Evol.">
        <title>The assembled and annotated genome of the fairy-ring fungus Marasmius oreades.</title>
        <authorList>
            <person name="Hiltunen M."/>
            <person name="Ament-Velasquez S.L."/>
            <person name="Johannesson H."/>
        </authorList>
    </citation>
    <scope>NUCLEOTIDE SEQUENCE</scope>
    <source>
        <strain evidence="2">03SP1</strain>
    </source>
</reference>
<dbReference type="PANTHER" id="PTHR35870">
    <property type="entry name" value="PROTEIN, PUTATIVE (AFU_ORTHOLOGUE AFUA_5G03330)-RELATED"/>
    <property type="match status" value="1"/>
</dbReference>
<dbReference type="GeneID" id="66072272"/>
<keyword evidence="3" id="KW-1185">Reference proteome</keyword>
<dbReference type="KEGG" id="more:E1B28_003196"/>
<evidence type="ECO:0000256" key="1">
    <source>
        <dbReference type="ARBA" id="ARBA00023002"/>
    </source>
</evidence>
<accession>A0A9P7RLF4</accession>
<dbReference type="RefSeq" id="XP_043002121.1">
    <property type="nucleotide sequence ID" value="XM_043160165.1"/>
</dbReference>
<evidence type="ECO:0000313" key="3">
    <source>
        <dbReference type="Proteomes" id="UP001049176"/>
    </source>
</evidence>
<proteinExistence type="predicted"/>
<evidence type="ECO:0008006" key="4">
    <source>
        <dbReference type="Google" id="ProtNLM"/>
    </source>
</evidence>
<name>A0A9P7RLF4_9AGAR</name>
<dbReference type="AlphaFoldDB" id="A0A9P7RLF4"/>
<comment type="caution">
    <text evidence="2">The sequence shown here is derived from an EMBL/GenBank/DDBJ whole genome shotgun (WGS) entry which is preliminary data.</text>
</comment>
<sequence length="506" mass="56487">MTTEDSFQLFPTPSLSPSQISPHVLPGINPASTESLKRVLEDNQKTHHIFFNNKGFHNHIAHRVLAVWALGADKEVIQTSYERDSEYQRPAFESPEPITNENFNDHLGDERFYNAYLKYFTHELEANKNSVGTVLEEQIFSSSRNFGSKSKSGNHPEMLNRLLAGLVHPMIHTGYGYEFAIPGIVAEGLAQAAVHAASSSSLIPPSVFTSDPVPSVSSLSSRIHSFTFGRKLSNETVSRDSTTGIHAFTTVSRIIKDSSIQLEIIKRATEEHSLSMYEATLAESGEKIYKYVQEWASGFDGKDHEVVKKKVEELQWTNALLYAVSGLEEGEDKNLKPSFKADFFRMHLVTSSLFLPSLIAYLSPASQHTLLRSYFAICLVWWVSRGKMPLDIKRFYESTSTTADQLESAPSSAHKNALVSSNPNPNPWLAVVNQAMNHPDDHLPKIQRALGHFSTLYGSRMPGSAEFKDTELEGAEVLDGTFFVRAAILTAERMGRDKGEGESWWD</sequence>
<dbReference type="Pfam" id="PF14027">
    <property type="entry name" value="Questin_oxidase"/>
    <property type="match status" value="1"/>
</dbReference>
<dbReference type="Proteomes" id="UP001049176">
    <property type="component" value="Chromosome 11"/>
</dbReference>
<dbReference type="OrthoDB" id="10004862at2759"/>
<evidence type="ECO:0000313" key="2">
    <source>
        <dbReference type="EMBL" id="KAG7085650.1"/>
    </source>
</evidence>
<gene>
    <name evidence="2" type="ORF">E1B28_003196</name>
</gene>
<dbReference type="EMBL" id="CM032191">
    <property type="protein sequence ID" value="KAG7085650.1"/>
    <property type="molecule type" value="Genomic_DNA"/>
</dbReference>
<keyword evidence="1" id="KW-0560">Oxidoreductase</keyword>
<dbReference type="GO" id="GO:0016491">
    <property type="term" value="F:oxidoreductase activity"/>
    <property type="evidence" value="ECO:0007669"/>
    <property type="project" value="UniProtKB-KW"/>
</dbReference>